<feature type="compositionally biased region" description="Acidic residues" evidence="1">
    <location>
        <begin position="359"/>
        <end position="370"/>
    </location>
</feature>
<name>A0A0D2WKH7_CAPO3</name>
<evidence type="ECO:0000313" key="3">
    <source>
        <dbReference type="Proteomes" id="UP000008743"/>
    </source>
</evidence>
<dbReference type="Proteomes" id="UP000008743">
    <property type="component" value="Unassembled WGS sequence"/>
</dbReference>
<protein>
    <submittedName>
        <fullName evidence="2">Uncharacterized protein</fullName>
    </submittedName>
</protein>
<evidence type="ECO:0000313" key="2">
    <source>
        <dbReference type="EMBL" id="KJE90775.1"/>
    </source>
</evidence>
<proteinExistence type="predicted"/>
<dbReference type="InParanoid" id="A0A0D2WKH7"/>
<keyword evidence="3" id="KW-1185">Reference proteome</keyword>
<sequence length="659" mass="70956">MELSIRASDATAVCAALAARLEDYLERPQSEATAQALCAACALLLAPEAATLLGEASLELAAAIGPALQFISRDEFQSSTGGLVAQSTCQILEQLFIAVLEQSGLLESHLILLEQIELLRSQHIERCQTTPHQLPRVAILFIQQLGACLLKMAPKRRSKFLGSSVNALVRLLPFGVIPSATQQKQSAGSNPTKLIDTTGTSELDLTIFSAMVDMIVPLIPKSLSPDEKAQPADLEGDVHWTRSTDRPLVLLLLHATAKLATVRWWAAEGADIPTPAPARPASAAVRSESVRSILVIDRANPADIYDEPALALARRIAATLADAPFRIGTGELATAISSQTAALASSSTPRSAAVQKDETSDDMPEGEPIQESELIPATSIVLDLLLLDHASRRQKTSYELIGPLAKAVRVLLRHAEMRFLLTKGLMLLNGLTNWLEQNKLPPLSTSEAETAQIQPLLQTLVDLLACCPHEGVRRLIPGILVRFLNLAADESYRCRFATTTLVETCPYPFVTALVLDALRDSRHVPALKLGAQSWMVVLQAAMHKFAPPTAFTPDQVNALMDPSSSPVDVYQSLMNEILFMLASTRIGDGVRANTAFIDRIRTYVAGLGSSVDGLITLLHRVPADAPGARLAGEQQLRLLLLNSAIDRLKSAVPGMTFAV</sequence>
<reference evidence="3" key="1">
    <citation type="submission" date="2011-02" db="EMBL/GenBank/DDBJ databases">
        <title>The Genome Sequence of Capsaspora owczarzaki ATCC 30864.</title>
        <authorList>
            <person name="Russ C."/>
            <person name="Cuomo C."/>
            <person name="Burger G."/>
            <person name="Gray M.W."/>
            <person name="Holland P.W.H."/>
            <person name="King N."/>
            <person name="Lang F.B.F."/>
            <person name="Roger A.J."/>
            <person name="Ruiz-Trillo I."/>
            <person name="Young S.K."/>
            <person name="Zeng Q."/>
            <person name="Gargeya S."/>
            <person name="Alvarado L."/>
            <person name="Berlin A."/>
            <person name="Chapman S.B."/>
            <person name="Chen Z."/>
            <person name="Freedman E."/>
            <person name="Gellesch M."/>
            <person name="Goldberg J."/>
            <person name="Griggs A."/>
            <person name="Gujja S."/>
            <person name="Heilman E."/>
            <person name="Heiman D."/>
            <person name="Howarth C."/>
            <person name="Mehta T."/>
            <person name="Neiman D."/>
            <person name="Pearson M."/>
            <person name="Roberts A."/>
            <person name="Saif S."/>
            <person name="Shea T."/>
            <person name="Shenoy N."/>
            <person name="Sisk P."/>
            <person name="Stolte C."/>
            <person name="Sykes S."/>
            <person name="White J."/>
            <person name="Yandava C."/>
            <person name="Haas B."/>
            <person name="Nusbaum C."/>
            <person name="Birren B."/>
        </authorList>
    </citation>
    <scope>NUCLEOTIDE SEQUENCE</scope>
    <source>
        <strain evidence="3">ATCC 30864</strain>
    </source>
</reference>
<gene>
    <name evidence="2" type="ORF">CAOG_002030</name>
</gene>
<feature type="region of interest" description="Disordered" evidence="1">
    <location>
        <begin position="344"/>
        <end position="370"/>
    </location>
</feature>
<dbReference type="AlphaFoldDB" id="A0A0D2WKH7"/>
<dbReference type="EMBL" id="KE346362">
    <property type="protein sequence ID" value="KJE90775.1"/>
    <property type="molecule type" value="Genomic_DNA"/>
</dbReference>
<accession>A0A0D2WKH7</accession>
<evidence type="ECO:0000256" key="1">
    <source>
        <dbReference type="SAM" id="MobiDB-lite"/>
    </source>
</evidence>
<organism evidence="2 3">
    <name type="scientific">Capsaspora owczarzaki (strain ATCC 30864)</name>
    <dbReference type="NCBI Taxonomy" id="595528"/>
    <lineage>
        <taxon>Eukaryota</taxon>
        <taxon>Filasterea</taxon>
        <taxon>Capsaspora</taxon>
    </lineage>
</organism>
<dbReference type="RefSeq" id="XP_004348780.1">
    <property type="nucleotide sequence ID" value="XM_004348730.2"/>
</dbReference>